<dbReference type="Gene3D" id="3.40.1090.10">
    <property type="entry name" value="Cytosolic phospholipase A2 catalytic domain"/>
    <property type="match status" value="1"/>
</dbReference>
<dbReference type="EMBL" id="KZ613957">
    <property type="protein sequence ID" value="PMD33055.1"/>
    <property type="molecule type" value="Genomic_DNA"/>
</dbReference>
<gene>
    <name evidence="6" type="ORF">L207DRAFT_518392</name>
</gene>
<evidence type="ECO:0000256" key="3">
    <source>
        <dbReference type="ARBA" id="ARBA00023098"/>
    </source>
</evidence>
<dbReference type="STRING" id="1149755.A0A2J6R3I9"/>
<sequence length="339" mass="37177">MSGEERPLRLLSLDGGGVRGLSSLIILQHLMRTINLAHPPKPCDYFDLIGGTSTGGLIAIMLGRLKMDIDECITAYLEISRDVFQPKKKRYNVFGRASDAIKVRGRFDSEALKSGIQKIVVRAGEDRNAKLRIENEPKCRVFVCAIHGEMGMHTSLLRGYESKQVQEDDCTIWEAGRATSAASSFFDPILIGQFQKTFVDGGAGCNNPVEKVYEEALNIWGQGATKRIQCIVSVGTGQPAEKAFGSGVKEIASTIIRIATETEQTAVRFTRLVAPILGPSPGSQKVYYRFNVIKGLEDVGLERHENKARIAAATRVYLNHPDTSINIDSCASAMRGQSR</sequence>
<dbReference type="PANTHER" id="PTHR24185:SF1">
    <property type="entry name" value="CALCIUM-INDEPENDENT PHOSPHOLIPASE A2-GAMMA"/>
    <property type="match status" value="1"/>
</dbReference>
<feature type="active site" description="Nucleophile" evidence="4">
    <location>
        <position position="53"/>
    </location>
</feature>
<evidence type="ECO:0000256" key="4">
    <source>
        <dbReference type="PROSITE-ProRule" id="PRU01161"/>
    </source>
</evidence>
<dbReference type="SUPFAM" id="SSF52151">
    <property type="entry name" value="FabD/lysophospholipase-like"/>
    <property type="match status" value="1"/>
</dbReference>
<organism evidence="6 7">
    <name type="scientific">Hyaloscypha variabilis (strain UAMH 11265 / GT02V1 / F)</name>
    <name type="common">Meliniomyces variabilis</name>
    <dbReference type="NCBI Taxonomy" id="1149755"/>
    <lineage>
        <taxon>Eukaryota</taxon>
        <taxon>Fungi</taxon>
        <taxon>Dikarya</taxon>
        <taxon>Ascomycota</taxon>
        <taxon>Pezizomycotina</taxon>
        <taxon>Leotiomycetes</taxon>
        <taxon>Helotiales</taxon>
        <taxon>Hyaloscyphaceae</taxon>
        <taxon>Hyaloscypha</taxon>
        <taxon>Hyaloscypha variabilis</taxon>
    </lineage>
</organism>
<dbReference type="Proteomes" id="UP000235786">
    <property type="component" value="Unassembled WGS sequence"/>
</dbReference>
<keyword evidence="2 4" id="KW-0442">Lipid degradation</keyword>
<reference evidence="6 7" key="1">
    <citation type="submission" date="2016-04" db="EMBL/GenBank/DDBJ databases">
        <title>A degradative enzymes factory behind the ericoid mycorrhizal symbiosis.</title>
        <authorList>
            <consortium name="DOE Joint Genome Institute"/>
            <person name="Martino E."/>
            <person name="Morin E."/>
            <person name="Grelet G."/>
            <person name="Kuo A."/>
            <person name="Kohler A."/>
            <person name="Daghino S."/>
            <person name="Barry K."/>
            <person name="Choi C."/>
            <person name="Cichocki N."/>
            <person name="Clum A."/>
            <person name="Copeland A."/>
            <person name="Hainaut M."/>
            <person name="Haridas S."/>
            <person name="Labutti K."/>
            <person name="Lindquist E."/>
            <person name="Lipzen A."/>
            <person name="Khouja H.-R."/>
            <person name="Murat C."/>
            <person name="Ohm R."/>
            <person name="Olson A."/>
            <person name="Spatafora J."/>
            <person name="Veneault-Fourrey C."/>
            <person name="Henrissat B."/>
            <person name="Grigoriev I."/>
            <person name="Martin F."/>
            <person name="Perotto S."/>
        </authorList>
    </citation>
    <scope>NUCLEOTIDE SEQUENCE [LARGE SCALE GENOMIC DNA]</scope>
    <source>
        <strain evidence="6 7">F</strain>
    </source>
</reference>
<evidence type="ECO:0000259" key="5">
    <source>
        <dbReference type="PROSITE" id="PS51635"/>
    </source>
</evidence>
<dbReference type="PANTHER" id="PTHR24185">
    <property type="entry name" value="CALCIUM-INDEPENDENT PHOSPHOLIPASE A2-GAMMA"/>
    <property type="match status" value="1"/>
</dbReference>
<feature type="domain" description="PNPLA" evidence="5">
    <location>
        <begin position="11"/>
        <end position="213"/>
    </location>
</feature>
<protein>
    <submittedName>
        <fullName evidence="6">Phospholipase, patatin family protein</fullName>
    </submittedName>
</protein>
<dbReference type="GO" id="GO:0046486">
    <property type="term" value="P:glycerolipid metabolic process"/>
    <property type="evidence" value="ECO:0007669"/>
    <property type="project" value="UniProtKB-ARBA"/>
</dbReference>
<dbReference type="OrthoDB" id="1658288at2759"/>
<feature type="short sequence motif" description="GXSXG" evidence="4">
    <location>
        <begin position="51"/>
        <end position="55"/>
    </location>
</feature>
<evidence type="ECO:0000313" key="6">
    <source>
        <dbReference type="EMBL" id="PMD33055.1"/>
    </source>
</evidence>
<dbReference type="GO" id="GO:0016020">
    <property type="term" value="C:membrane"/>
    <property type="evidence" value="ECO:0007669"/>
    <property type="project" value="TreeGrafter"/>
</dbReference>
<feature type="active site" description="Proton acceptor" evidence="4">
    <location>
        <position position="200"/>
    </location>
</feature>
<dbReference type="PROSITE" id="PS51635">
    <property type="entry name" value="PNPLA"/>
    <property type="match status" value="1"/>
</dbReference>
<dbReference type="GO" id="GO:0019369">
    <property type="term" value="P:arachidonate metabolic process"/>
    <property type="evidence" value="ECO:0007669"/>
    <property type="project" value="TreeGrafter"/>
</dbReference>
<evidence type="ECO:0000256" key="1">
    <source>
        <dbReference type="ARBA" id="ARBA00022801"/>
    </source>
</evidence>
<name>A0A2J6R3I9_HYAVF</name>
<evidence type="ECO:0000313" key="7">
    <source>
        <dbReference type="Proteomes" id="UP000235786"/>
    </source>
</evidence>
<feature type="short sequence motif" description="DGA/G" evidence="4">
    <location>
        <begin position="200"/>
        <end position="202"/>
    </location>
</feature>
<evidence type="ECO:0000256" key="2">
    <source>
        <dbReference type="ARBA" id="ARBA00022963"/>
    </source>
</evidence>
<dbReference type="Pfam" id="PF01734">
    <property type="entry name" value="Patatin"/>
    <property type="match status" value="1"/>
</dbReference>
<accession>A0A2J6R3I9</accession>
<dbReference type="AlphaFoldDB" id="A0A2J6R3I9"/>
<keyword evidence="1 4" id="KW-0378">Hydrolase</keyword>
<dbReference type="GO" id="GO:0016042">
    <property type="term" value="P:lipid catabolic process"/>
    <property type="evidence" value="ECO:0007669"/>
    <property type="project" value="UniProtKB-UniRule"/>
</dbReference>
<dbReference type="InterPro" id="IPR016035">
    <property type="entry name" value="Acyl_Trfase/lysoPLipase"/>
</dbReference>
<keyword evidence="3 4" id="KW-0443">Lipid metabolism</keyword>
<proteinExistence type="predicted"/>
<feature type="short sequence motif" description="GXGXXG" evidence="4">
    <location>
        <begin position="15"/>
        <end position="20"/>
    </location>
</feature>
<keyword evidence="7" id="KW-1185">Reference proteome</keyword>
<dbReference type="InterPro" id="IPR002641">
    <property type="entry name" value="PNPLA_dom"/>
</dbReference>
<dbReference type="GO" id="GO:0047499">
    <property type="term" value="F:calcium-independent phospholipase A2 activity"/>
    <property type="evidence" value="ECO:0007669"/>
    <property type="project" value="TreeGrafter"/>
</dbReference>
<dbReference type="CDD" id="cd07216">
    <property type="entry name" value="Pat17_PNPLA8_PNPLA9_like3"/>
    <property type="match status" value="1"/>
</dbReference>